<evidence type="ECO:0000256" key="5">
    <source>
        <dbReference type="ARBA" id="ARBA00023136"/>
    </source>
</evidence>
<proteinExistence type="predicted"/>
<evidence type="ECO:0000256" key="4">
    <source>
        <dbReference type="ARBA" id="ARBA00023134"/>
    </source>
</evidence>
<comment type="subcellular location">
    <subcellularLocation>
        <location evidence="1">Membrane</location>
    </subcellularLocation>
</comment>
<evidence type="ECO:0000256" key="2">
    <source>
        <dbReference type="ARBA" id="ARBA00022741"/>
    </source>
</evidence>
<reference evidence="7 8" key="1">
    <citation type="submission" date="2024-09" db="EMBL/GenBank/DDBJ databases">
        <authorList>
            <person name="Lee S.D."/>
        </authorList>
    </citation>
    <scope>NUCLEOTIDE SEQUENCE [LARGE SCALE GENOMIC DNA]</scope>
    <source>
        <strain evidence="7 8">N8-3</strain>
    </source>
</reference>
<dbReference type="InterPro" id="IPR045063">
    <property type="entry name" value="Dynamin_N"/>
</dbReference>
<feature type="domain" description="Dynamin N-terminal" evidence="6">
    <location>
        <begin position="39"/>
        <end position="160"/>
    </location>
</feature>
<evidence type="ECO:0000256" key="1">
    <source>
        <dbReference type="ARBA" id="ARBA00004370"/>
    </source>
</evidence>
<protein>
    <submittedName>
        <fullName evidence="7">Dynamin family protein</fullName>
    </submittedName>
</protein>
<dbReference type="Proteomes" id="UP001592531">
    <property type="component" value="Unassembled WGS sequence"/>
</dbReference>
<dbReference type="SUPFAM" id="SSF52540">
    <property type="entry name" value="P-loop containing nucleoside triphosphate hydrolases"/>
    <property type="match status" value="1"/>
</dbReference>
<keyword evidence="3" id="KW-0378">Hydrolase</keyword>
<dbReference type="PANTHER" id="PTHR10465">
    <property type="entry name" value="TRANSMEMBRANE GTPASE FZO1"/>
    <property type="match status" value="1"/>
</dbReference>
<dbReference type="InterPro" id="IPR027417">
    <property type="entry name" value="P-loop_NTPase"/>
</dbReference>
<comment type="caution">
    <text evidence="7">The sequence shown here is derived from an EMBL/GenBank/DDBJ whole genome shotgun (WGS) entry which is preliminary data.</text>
</comment>
<keyword evidence="8" id="KW-1185">Reference proteome</keyword>
<organism evidence="7 8">
    <name type="scientific">Streptacidiphilus cavernicola</name>
    <dbReference type="NCBI Taxonomy" id="3342716"/>
    <lineage>
        <taxon>Bacteria</taxon>
        <taxon>Bacillati</taxon>
        <taxon>Actinomycetota</taxon>
        <taxon>Actinomycetes</taxon>
        <taxon>Kitasatosporales</taxon>
        <taxon>Streptomycetaceae</taxon>
        <taxon>Streptacidiphilus</taxon>
    </lineage>
</organism>
<dbReference type="RefSeq" id="WP_380538139.1">
    <property type="nucleotide sequence ID" value="NZ_JBHFAB010000016.1"/>
</dbReference>
<evidence type="ECO:0000313" key="8">
    <source>
        <dbReference type="Proteomes" id="UP001592531"/>
    </source>
</evidence>
<dbReference type="PANTHER" id="PTHR10465:SF0">
    <property type="entry name" value="SARCALUMENIN"/>
    <property type="match status" value="1"/>
</dbReference>
<dbReference type="Pfam" id="PF00350">
    <property type="entry name" value="Dynamin_N"/>
    <property type="match status" value="1"/>
</dbReference>
<evidence type="ECO:0000313" key="7">
    <source>
        <dbReference type="EMBL" id="MFC1419136.1"/>
    </source>
</evidence>
<evidence type="ECO:0000259" key="6">
    <source>
        <dbReference type="Pfam" id="PF00350"/>
    </source>
</evidence>
<dbReference type="EMBL" id="JBHFAB010000016">
    <property type="protein sequence ID" value="MFC1419136.1"/>
    <property type="molecule type" value="Genomic_DNA"/>
</dbReference>
<dbReference type="InterPro" id="IPR027094">
    <property type="entry name" value="Mitofusin_fam"/>
</dbReference>
<name>A0ABV6VZW8_9ACTN</name>
<gene>
    <name evidence="7" type="ORF">ACEZDE_21225</name>
</gene>
<keyword evidence="5" id="KW-0472">Membrane</keyword>
<sequence>MDAALGRALSQLPTAEPSLAEARRLLAQRREEFPEPMRVALVGRVSAGKSTLVNALLGEPVMATGQTELTLNVCRLRHTPTPELTIHYQDGRIARAAAATVEELANLTAHHRTADPAFLAAVDHAVFGYPSPRLADFDLIDTPGLDSVFASDTASTLSYLRLRGPELDPDAGSEPAVAAAARERARKADALVHVFSSRGRSAGEDELLRDFKRAATELTSPITAIGALTKVERYWRHDRQDVLAVGRTVADRLMREGGANRQLYELRPLASLVGAAAGSFTGQDFADLTALATDITPALLTRKVGFGPGFAGDALDGFPVPAPRRASLLDRFSAHGITLACDLIRQGIDDPAELRRELHGRSGMTGFWQLLRDHFVLRADLIKLQSLISEADELAARSGGAVDPRLRRATVEITEMAYQEHAFDELTVVRNHYAGMLRFSLADAADALRIVGERGYSAALRLGLPSTAPSEQLSVRARERSGHWAALAIDPACSGPTRRACRVVQRSLDALIAATATG</sequence>
<accession>A0ABV6VZW8</accession>
<dbReference type="Gene3D" id="3.40.50.300">
    <property type="entry name" value="P-loop containing nucleotide triphosphate hydrolases"/>
    <property type="match status" value="1"/>
</dbReference>
<keyword evidence="2" id="KW-0547">Nucleotide-binding</keyword>
<evidence type="ECO:0000256" key="3">
    <source>
        <dbReference type="ARBA" id="ARBA00022801"/>
    </source>
</evidence>
<keyword evidence="4" id="KW-0342">GTP-binding</keyword>